<comment type="caution">
    <text evidence="1">The sequence shown here is derived from an EMBL/GenBank/DDBJ whole genome shotgun (WGS) entry which is preliminary data.</text>
</comment>
<dbReference type="Proteomes" id="UP001057402">
    <property type="component" value="Chromosome 5"/>
</dbReference>
<organism evidence="1 2">
    <name type="scientific">Melastoma candidum</name>
    <dbReference type="NCBI Taxonomy" id="119954"/>
    <lineage>
        <taxon>Eukaryota</taxon>
        <taxon>Viridiplantae</taxon>
        <taxon>Streptophyta</taxon>
        <taxon>Embryophyta</taxon>
        <taxon>Tracheophyta</taxon>
        <taxon>Spermatophyta</taxon>
        <taxon>Magnoliopsida</taxon>
        <taxon>eudicotyledons</taxon>
        <taxon>Gunneridae</taxon>
        <taxon>Pentapetalae</taxon>
        <taxon>rosids</taxon>
        <taxon>malvids</taxon>
        <taxon>Myrtales</taxon>
        <taxon>Melastomataceae</taxon>
        <taxon>Melastomatoideae</taxon>
        <taxon>Melastomateae</taxon>
        <taxon>Melastoma</taxon>
    </lineage>
</organism>
<sequence length="243" mass="27443">MRSKEVEDTSKRMTLEHLNKFHCLEAEESARLEDNGKGIVAEEEEEVIGAQIAEASVGTMQKKEEETNKEKEHGVSMKEGAESKEESSHEGRGEDRSSKLQGCGEPELNLRPAWQLEGFPVRLAGHFMEQEWKTTKMPNENLSYDRREKEPDEPSLEEQATDLKVGVKVWNPNKEEERCMLITEAESLTRVKGISEELEAGGDELSILEKELVARASRRNQVQTVGTKLQRNGGRFKSIGNMS</sequence>
<keyword evidence="2" id="KW-1185">Reference proteome</keyword>
<reference evidence="2" key="1">
    <citation type="journal article" date="2023" name="Front. Plant Sci.">
        <title>Chromosomal-level genome assembly of Melastoma candidum provides insights into trichome evolution.</title>
        <authorList>
            <person name="Zhong Y."/>
            <person name="Wu W."/>
            <person name="Sun C."/>
            <person name="Zou P."/>
            <person name="Liu Y."/>
            <person name="Dai S."/>
            <person name="Zhou R."/>
        </authorList>
    </citation>
    <scope>NUCLEOTIDE SEQUENCE [LARGE SCALE GENOMIC DNA]</scope>
</reference>
<name>A0ACB9QZQ1_9MYRT</name>
<dbReference type="EMBL" id="CM042884">
    <property type="protein sequence ID" value="KAI4370909.1"/>
    <property type="molecule type" value="Genomic_DNA"/>
</dbReference>
<accession>A0ACB9QZQ1</accession>
<gene>
    <name evidence="1" type="ORF">MLD38_019205</name>
</gene>
<evidence type="ECO:0000313" key="2">
    <source>
        <dbReference type="Proteomes" id="UP001057402"/>
    </source>
</evidence>
<evidence type="ECO:0000313" key="1">
    <source>
        <dbReference type="EMBL" id="KAI4370909.1"/>
    </source>
</evidence>
<proteinExistence type="predicted"/>
<protein>
    <submittedName>
        <fullName evidence="1">Uncharacterized protein</fullName>
    </submittedName>
</protein>